<sequence length="231" mass="24763">MAGRGTSVSPAHSVRPALPAAAAQIYTAGQSVTRKDFPMSHFRPVALEHASRLLNHGPTVLITSRSRDGAKRNVMAAAWSMPVEFSPPRIAIVVDKGAHSRQMIEESGAFGICVPAAMFIDATYAVGSVSGLDEDKFARFHIAAAPSATLQVPLIEQGCVAWLECRLLPESGAQEKYDTCFGEVLSAAADERVFQQGRWNFTAANADLHTIHHLGAGNFVRSGETLRAKPL</sequence>
<accession>A0ABC9IDV4</accession>
<reference evidence="5 6" key="3">
    <citation type="journal article" date="2014" name="Genome Biol. Evol.">
        <title>Genome evolution and plasticity of Serratia marcescens, an important multidrug-resistant nosocomial pathogen.</title>
        <authorList>
            <person name="Iguchi A."/>
            <person name="Nagaya Y."/>
            <person name="Pradel E."/>
            <person name="Ooka T."/>
            <person name="Ogura Y."/>
            <person name="Katsura K."/>
            <person name="Kurokawa K."/>
            <person name="Oshima K."/>
            <person name="Hattori M."/>
            <person name="Parkhill J."/>
            <person name="Sebaihia M."/>
            <person name="Coulthurst S.J."/>
            <person name="Gotoh N."/>
            <person name="Thomson N.R."/>
            <person name="Ewbank J.J."/>
            <person name="Hayashi T."/>
        </authorList>
    </citation>
    <scope>NUCLEOTIDE SEQUENCE [LARGE SCALE GENOMIC DNA]</scope>
    <source>
        <strain evidence="5 6">Db11</strain>
    </source>
</reference>
<dbReference type="PANTHER" id="PTHR43567:SF1">
    <property type="entry name" value="FLAVOREDOXIN"/>
    <property type="match status" value="1"/>
</dbReference>
<dbReference type="InterPro" id="IPR002563">
    <property type="entry name" value="Flavin_Rdtase-like_dom"/>
</dbReference>
<reference evidence="5 6" key="1">
    <citation type="submission" date="2013-06" db="EMBL/GenBank/DDBJ databases">
        <authorList>
            <person name="Aslett M."/>
        </authorList>
    </citation>
    <scope>NUCLEOTIDE SEQUENCE [LARGE SCALE GENOMIC DNA]</scope>
    <source>
        <strain evidence="5 6">Db11</strain>
    </source>
</reference>
<dbReference type="KEGG" id="smac:SMDB11_0234"/>
<name>A0ABC9IDV4_SERMA</name>
<keyword evidence="2" id="KW-0285">Flavoprotein</keyword>
<gene>
    <name evidence="5" type="ORF">SMDB11_0234</name>
</gene>
<evidence type="ECO:0000256" key="3">
    <source>
        <dbReference type="ARBA" id="ARBA00038054"/>
    </source>
</evidence>
<proteinExistence type="inferred from homology"/>
<dbReference type="SUPFAM" id="SSF50475">
    <property type="entry name" value="FMN-binding split barrel"/>
    <property type="match status" value="1"/>
</dbReference>
<organism evidence="5 6">
    <name type="scientific">Serratia marcescens subsp. marcescens Db11</name>
    <dbReference type="NCBI Taxonomy" id="273526"/>
    <lineage>
        <taxon>Bacteria</taxon>
        <taxon>Pseudomonadati</taxon>
        <taxon>Pseudomonadota</taxon>
        <taxon>Gammaproteobacteria</taxon>
        <taxon>Enterobacterales</taxon>
        <taxon>Yersiniaceae</taxon>
        <taxon>Serratia</taxon>
    </lineage>
</organism>
<evidence type="ECO:0000313" key="6">
    <source>
        <dbReference type="Proteomes" id="UP000018979"/>
    </source>
</evidence>
<feature type="domain" description="Flavin reductase like" evidence="4">
    <location>
        <begin position="52"/>
        <end position="201"/>
    </location>
</feature>
<dbReference type="InterPro" id="IPR012349">
    <property type="entry name" value="Split_barrel_FMN-bd"/>
</dbReference>
<dbReference type="PANTHER" id="PTHR43567">
    <property type="entry name" value="FLAVOREDOXIN-RELATED-RELATED"/>
    <property type="match status" value="1"/>
</dbReference>
<evidence type="ECO:0000313" key="5">
    <source>
        <dbReference type="EMBL" id="CDG10826.1"/>
    </source>
</evidence>
<dbReference type="Proteomes" id="UP000018979">
    <property type="component" value="Chromosome I"/>
</dbReference>
<dbReference type="AlphaFoldDB" id="A0ABC9IDV4"/>
<dbReference type="GO" id="GO:0016646">
    <property type="term" value="F:oxidoreductase activity, acting on the CH-NH group of donors, NAD or NADP as acceptor"/>
    <property type="evidence" value="ECO:0007669"/>
    <property type="project" value="UniProtKB-ARBA"/>
</dbReference>
<dbReference type="SMART" id="SM00903">
    <property type="entry name" value="Flavin_Reduct"/>
    <property type="match status" value="1"/>
</dbReference>
<comment type="cofactor">
    <cofactor evidence="1">
        <name>FMN</name>
        <dbReference type="ChEBI" id="CHEBI:58210"/>
    </cofactor>
</comment>
<dbReference type="InterPro" id="IPR052174">
    <property type="entry name" value="Flavoredoxin"/>
</dbReference>
<evidence type="ECO:0000256" key="2">
    <source>
        <dbReference type="ARBA" id="ARBA00022630"/>
    </source>
</evidence>
<dbReference type="Gene3D" id="2.30.110.10">
    <property type="entry name" value="Electron Transport, Fmn-binding Protein, Chain A"/>
    <property type="match status" value="1"/>
</dbReference>
<reference evidence="6" key="2">
    <citation type="submission" date="2013-11" db="EMBL/GenBank/DDBJ databases">
        <title>Genome sequences of clinical and environmental isolates of Serratia marcescens.</title>
        <authorList>
            <person name="Iguchi A."/>
            <person name="Komatsu H."/>
            <person name="Nagaya Y."/>
            <person name="Ogura Y."/>
            <person name="Katsura K."/>
            <person name="Kurokawa K."/>
            <person name="Ooka T."/>
            <person name="Hattori M."/>
            <person name="Gotoh N."/>
            <person name="Thomson N."/>
            <person name="Hayashi T."/>
        </authorList>
    </citation>
    <scope>NUCLEOTIDE SEQUENCE [LARGE SCALE GENOMIC DNA]</scope>
    <source>
        <strain evidence="6">Db11</strain>
    </source>
</reference>
<evidence type="ECO:0000259" key="4">
    <source>
        <dbReference type="SMART" id="SM00903"/>
    </source>
</evidence>
<dbReference type="Pfam" id="PF01613">
    <property type="entry name" value="Flavin_Reduct"/>
    <property type="match status" value="1"/>
</dbReference>
<dbReference type="EMBL" id="HG326223">
    <property type="protein sequence ID" value="CDG10826.1"/>
    <property type="molecule type" value="Genomic_DNA"/>
</dbReference>
<protein>
    <submittedName>
        <fullName evidence="5">Flavin reductase</fullName>
    </submittedName>
</protein>
<evidence type="ECO:0000256" key="1">
    <source>
        <dbReference type="ARBA" id="ARBA00001917"/>
    </source>
</evidence>
<comment type="similarity">
    <text evidence="3">Belongs to the flavoredoxin family.</text>
</comment>